<dbReference type="OMA" id="WERSCAF"/>
<reference evidence="4 5" key="2">
    <citation type="journal article" date="2004" name="Nature">
        <title>Genome sequence of the Brown Norway rat yields insights into mammalian evolution.</title>
        <authorList>
            <consortium name="Rat Genome Sequencing Project Consortium"/>
            <person name="Gibbs R.A."/>
            <person name="Weinstock G.M."/>
            <person name="Metzker M.L."/>
            <person name="Muzny D.M."/>
            <person name="Sodergren E.J."/>
            <person name="Scherer S."/>
            <person name="Scott G."/>
            <person name="Steffen D."/>
            <person name="Worley K.C."/>
            <person name="Burch P.E."/>
            <person name="Okwuonu G."/>
            <person name="Hines S."/>
            <person name="Lewis L."/>
            <person name="Deramo C."/>
            <person name="Delgado O."/>
            <person name="Dugan-Rocha S."/>
            <person name="Miner G."/>
            <person name="Morgan M."/>
            <person name="Hawes A."/>
            <person name="Gill R."/>
            <person name="Holt R.A."/>
            <person name="Adams M.D."/>
            <person name="Amanatides P.G."/>
            <person name="Baden-Tillson H."/>
            <person name="Barnstead M."/>
            <person name="Chin S."/>
            <person name="Evans C.A."/>
            <person name="Ferriera S."/>
            <person name="Fosler C."/>
            <person name="Glodek A."/>
            <person name="Gu Z."/>
            <person name="Jennings D."/>
            <person name="Kraft C.L."/>
            <person name="Nguyen T."/>
            <person name="Pfannkoch C.M."/>
            <person name="Sitter C."/>
            <person name="Sutton G.G."/>
            <person name="Venter J.C."/>
            <person name="Woodage T."/>
            <person name="Smith D."/>
            <person name="Lee H.-M."/>
            <person name="Gustafson E."/>
            <person name="Cahill P."/>
            <person name="Kana A."/>
            <person name="Doucette-Stamm L."/>
            <person name="Weinstock K."/>
            <person name="Fechtel K."/>
            <person name="Weiss R.B."/>
            <person name="Dunn D.M."/>
            <person name="Green E.D."/>
            <person name="Blakesley R.W."/>
            <person name="Bouffard G.G."/>
            <person name="De Jong P.J."/>
            <person name="Osoegawa K."/>
            <person name="Zhu B."/>
            <person name="Marra M."/>
            <person name="Schein J."/>
            <person name="Bosdet I."/>
            <person name="Fjell C."/>
            <person name="Jones S."/>
            <person name="Krzywinski M."/>
            <person name="Mathewson C."/>
            <person name="Siddiqui A."/>
            <person name="Wye N."/>
            <person name="McPherson J."/>
            <person name="Zhao S."/>
            <person name="Fraser C.M."/>
            <person name="Shetty J."/>
            <person name="Shatsman S."/>
            <person name="Geer K."/>
            <person name="Chen Y."/>
            <person name="Abramzon S."/>
            <person name="Nierman W.C."/>
            <person name="Havlak P.H."/>
            <person name="Chen R."/>
            <person name="Durbin K.J."/>
            <person name="Egan A."/>
            <person name="Ren Y."/>
            <person name="Song X.-Z."/>
            <person name="Li B."/>
            <person name="Liu Y."/>
            <person name="Qin X."/>
            <person name="Cawley S."/>
            <person name="Cooney A.J."/>
            <person name="D'Souza L.M."/>
            <person name="Martin K."/>
            <person name="Wu J.Q."/>
            <person name="Gonzalez-Garay M.L."/>
            <person name="Jackson A.R."/>
            <person name="Kalafus K.J."/>
            <person name="McLeod M.P."/>
            <person name="Milosavljevic A."/>
            <person name="Virk D."/>
            <person name="Volkov A."/>
            <person name="Wheeler D.A."/>
            <person name="Zhang Z."/>
            <person name="Bailey J.A."/>
            <person name="Eichler E.E."/>
            <person name="Tuzun E."/>
            <person name="Birney E."/>
            <person name="Mongin E."/>
            <person name="Ureta-Vidal A."/>
            <person name="Woodwark C."/>
            <person name="Zdobnov E."/>
            <person name="Bork P."/>
            <person name="Suyama M."/>
            <person name="Torrents D."/>
            <person name="Alexandersson M."/>
            <person name="Trask B.J."/>
            <person name="Young J.M."/>
            <person name="Huang H."/>
            <person name="Wang H."/>
            <person name="Xing H."/>
            <person name="Daniels S."/>
            <person name="Gietzen D."/>
            <person name="Schmidt J."/>
            <person name="Stevens K."/>
            <person name="Vitt U."/>
            <person name="Wingrove J."/>
            <person name="Camara F."/>
            <person name="Mar Alba M."/>
            <person name="Abril J.F."/>
            <person name="Guigo R."/>
            <person name="Smit A."/>
            <person name="Dubchak I."/>
            <person name="Rubin E.M."/>
            <person name="Couronne O."/>
            <person name="Poliakov A."/>
            <person name="Huebner N."/>
            <person name="Ganten D."/>
            <person name="Goesele C."/>
            <person name="Hummel O."/>
            <person name="Kreitler T."/>
            <person name="Lee Y.-A."/>
            <person name="Monti J."/>
            <person name="Schulz H."/>
            <person name="Zimdahl H."/>
            <person name="Himmelbauer H."/>
            <person name="Lehrach H."/>
            <person name="Jacob H.J."/>
            <person name="Bromberg S."/>
            <person name="Gullings-Handley J."/>
            <person name="Jensen-Seaman M.I."/>
            <person name="Kwitek A.E."/>
            <person name="Lazar J."/>
            <person name="Pasko D."/>
            <person name="Tonellato P.J."/>
            <person name="Twigger S."/>
            <person name="Ponting C.P."/>
            <person name="Duarte J.M."/>
            <person name="Rice S."/>
            <person name="Goodstadt L."/>
            <person name="Beatson S.A."/>
            <person name="Emes R.D."/>
            <person name="Winter E.E."/>
            <person name="Webber C."/>
            <person name="Brandt P."/>
            <person name="Nyakatura G."/>
            <person name="Adetobi M."/>
            <person name="Chiaromonte F."/>
            <person name="Elnitski L."/>
            <person name="Eswara P."/>
            <person name="Hardison R.C."/>
            <person name="Hou M."/>
            <person name="Kolbe D."/>
            <person name="Makova K."/>
            <person name="Miller W."/>
            <person name="Nekrutenko A."/>
            <person name="Riemer C."/>
            <person name="Schwartz S."/>
            <person name="Taylor J."/>
            <person name="Yang S."/>
            <person name="Zhang Y."/>
            <person name="Lindpaintner K."/>
            <person name="Andrews T.D."/>
            <person name="Caccamo M."/>
            <person name="Clamp M."/>
            <person name="Clarke L."/>
            <person name="Curwen V."/>
            <person name="Durbin R.M."/>
            <person name="Eyras E."/>
            <person name="Searle S.M."/>
            <person name="Cooper G.M."/>
            <person name="Batzoglou S."/>
            <person name="Brudno M."/>
            <person name="Sidow A."/>
            <person name="Stone E.A."/>
            <person name="Payseur B.A."/>
            <person name="Bourque G."/>
            <person name="Lopez-Otin C."/>
            <person name="Puente X.S."/>
            <person name="Chakrabarti K."/>
            <person name="Chatterji S."/>
            <person name="Dewey C."/>
            <person name="Pachter L."/>
            <person name="Bray N."/>
            <person name="Yap V.B."/>
            <person name="Caspi A."/>
            <person name="Tesler G."/>
            <person name="Pevzner P.A."/>
            <person name="Haussler D."/>
            <person name="Roskin K.M."/>
            <person name="Baertsch R."/>
            <person name="Clawson H."/>
            <person name="Furey T.S."/>
            <person name="Hinrichs A.S."/>
            <person name="Karolchik D."/>
            <person name="Kent W.J."/>
            <person name="Rosenbloom K.R."/>
            <person name="Trumbower H."/>
            <person name="Weirauch M."/>
            <person name="Cooper D.N."/>
            <person name="Stenson P.D."/>
            <person name="Ma B."/>
            <person name="Brent M."/>
            <person name="Arumugam M."/>
            <person name="Shteynberg D."/>
            <person name="Copley R.R."/>
            <person name="Taylor M.S."/>
            <person name="Riethman H."/>
            <person name="Mudunuri U."/>
            <person name="Peterson J."/>
            <person name="Guyer M."/>
            <person name="Felsenfeld A."/>
            <person name="Old S."/>
            <person name="Mockrin S."/>
            <person name="Collins F.S."/>
        </authorList>
    </citation>
    <scope>NUCLEOTIDE SEQUENCE [LARGE SCALE GENOMIC DNA]</scope>
    <source>
        <strain evidence="4 5">Brown Norway</strain>
    </source>
</reference>
<dbReference type="GeneTree" id="ENSGT00390000004321"/>
<protein>
    <submittedName>
        <fullName evidence="3">RGD1311084 protein</fullName>
    </submittedName>
    <submittedName>
        <fullName evidence="4">Similar to human chromosome 9 open reading frame 50</fullName>
    </submittedName>
</protein>
<dbReference type="HOGENOM" id="CLU_052521_1_0_1"/>
<dbReference type="RefSeq" id="NP_001094449.1">
    <property type="nucleotide sequence ID" value="NM_001100979.1"/>
</dbReference>
<dbReference type="GeneID" id="311852"/>
<dbReference type="Ensembl" id="ENSRNOT00000024953.6">
    <property type="protein sequence ID" value="ENSRNOP00000024953.4"/>
    <property type="gene ID" value="ENSRNOG00000018486.7"/>
</dbReference>
<dbReference type="UCSC" id="RGD:1311084">
    <property type="organism name" value="rat"/>
</dbReference>
<evidence type="ECO:0000313" key="4">
    <source>
        <dbReference type="Ensembl" id="ENSRNOP00000024953.4"/>
    </source>
</evidence>
<keyword evidence="5" id="KW-1185">Reference proteome</keyword>
<feature type="region of interest" description="Disordered" evidence="1">
    <location>
        <begin position="1"/>
        <end position="71"/>
    </location>
</feature>
<dbReference type="PANTHER" id="PTHR36865:SF1">
    <property type="entry name" value="RIKEN CDNA 1700001O22 GENE"/>
    <property type="match status" value="1"/>
</dbReference>
<reference evidence="4" key="3">
    <citation type="submission" date="2025-05" db="UniProtKB">
        <authorList>
            <consortium name="Ensembl"/>
        </authorList>
    </citation>
    <scope>IDENTIFICATION</scope>
    <source>
        <strain evidence="4">Brown Norway</strain>
    </source>
</reference>
<reference evidence="3" key="1">
    <citation type="journal article" date="2004" name="Genome Res.">
        <title>The status, quality, and expansion of the NIH full-length cDNA project: the Mammalian Gene Collection (MGC).</title>
        <authorList>
            <consortium name="The MGC Project Team"/>
            <person name="Gerhard D.S."/>
            <person name="Wagner L."/>
            <person name="Feingold E.A."/>
            <person name="Shenmen C.M."/>
            <person name="Grouse L.H."/>
            <person name="Schuler G."/>
            <person name="Klein S.L."/>
            <person name="Old S."/>
            <person name="Rasooly R."/>
            <person name="Good P."/>
            <person name="Guyer M."/>
            <person name="Peck A.M."/>
            <person name="Derge J.G."/>
            <person name="Lipman D."/>
            <person name="Collins F.S."/>
            <person name="Jang W."/>
            <person name="Sherry S."/>
            <person name="Feolo M."/>
            <person name="Misquitta L."/>
            <person name="Lee E."/>
            <person name="Rotmistrovsky K."/>
            <person name="Greenhut S.F."/>
            <person name="Schaefer C.F."/>
            <person name="Buetow K."/>
            <person name="Bonner T.I."/>
            <person name="Haussler D."/>
            <person name="Kent J."/>
            <person name="Kiekhaus M."/>
            <person name="Furey T."/>
            <person name="Brent M."/>
            <person name="Prange C."/>
            <person name="Schreiber K."/>
            <person name="Shapiro N."/>
            <person name="Bhat N.K."/>
            <person name="Hopkins R.F."/>
            <person name="Hsie F."/>
            <person name="Driscoll T."/>
            <person name="Soares M.B."/>
            <person name="Casavant T.L."/>
            <person name="Scheetz T.E."/>
            <person name="Brown-stein M.J."/>
            <person name="Usdin T.B."/>
            <person name="Toshiyuki S."/>
            <person name="Carninci P."/>
            <person name="Piao Y."/>
            <person name="Dudekula D.B."/>
            <person name="Ko M.S."/>
            <person name="Kawakami K."/>
            <person name="Suzuki Y."/>
            <person name="Sugano S."/>
            <person name="Gruber C.E."/>
            <person name="Smith M.R."/>
            <person name="Simmons B."/>
            <person name="Moore T."/>
            <person name="Waterman R."/>
            <person name="Johnson S.L."/>
            <person name="Ruan Y."/>
            <person name="Wei C.L."/>
            <person name="Mathavan S."/>
            <person name="Gunaratne P.H."/>
            <person name="Wu J."/>
            <person name="Garcia A.M."/>
            <person name="Hulyk S.W."/>
            <person name="Fuh E."/>
            <person name="Yuan Y."/>
            <person name="Sneed A."/>
            <person name="Kowis C."/>
            <person name="Hodgson A."/>
            <person name="Muzny D.M."/>
            <person name="McPherson J."/>
            <person name="Gibbs R.A."/>
            <person name="Fahey J."/>
            <person name="Helton E."/>
            <person name="Ketteman M."/>
            <person name="Madan A."/>
            <person name="Rodrigues S."/>
            <person name="Sanchez A."/>
            <person name="Whiting M."/>
            <person name="Madari A."/>
            <person name="Young A.C."/>
            <person name="Wetherby K.D."/>
            <person name="Granite S.J."/>
            <person name="Kwong P.N."/>
            <person name="Brinkley C.P."/>
            <person name="Pearson R.L."/>
            <person name="Bouffard G.G."/>
            <person name="Blakesly R.W."/>
            <person name="Green E.D."/>
            <person name="Dickson M.C."/>
            <person name="Rodriguez A.C."/>
            <person name="Grimwood J."/>
            <person name="Schmutz J."/>
            <person name="Myers R.M."/>
            <person name="Butterfield Y.S."/>
            <person name="Griffith M."/>
            <person name="Griffith O.L."/>
            <person name="Krzywinski M.I."/>
            <person name="Liao N."/>
            <person name="Morin R."/>
            <person name="Morrin R."/>
            <person name="Palmquist D."/>
            <person name="Petrescu A.S."/>
            <person name="Skalska U."/>
            <person name="Smailus D.E."/>
            <person name="Stott J.M."/>
            <person name="Schnerch A."/>
            <person name="Schein J.E."/>
            <person name="Jones S.J."/>
            <person name="Holt R.A."/>
            <person name="Baross A."/>
            <person name="Marra M.A."/>
            <person name="Clifton S."/>
            <person name="Makowski K.A."/>
            <person name="Bosak S."/>
            <person name="Malek J."/>
        </authorList>
    </citation>
    <scope>NUCLEOTIDE SEQUENCE [LARGE SCALE MRNA]</scope>
    <source>
        <tissue evidence="3">Testis</tissue>
    </source>
</reference>
<dbReference type="CTD" id="311852"/>
<gene>
    <name evidence="4 6" type="primary">C3h9orf50</name>
    <name evidence="3" type="synonym">RGD1311084</name>
</gene>
<dbReference type="PANTHER" id="PTHR36865">
    <property type="entry name" value="RIKEN CDNA 1700001O22 GENE"/>
    <property type="match status" value="1"/>
</dbReference>
<dbReference type="EMBL" id="BC127535">
    <property type="protein sequence ID" value="AAI27536.1"/>
    <property type="molecule type" value="mRNA"/>
</dbReference>
<feature type="region of interest" description="Disordered" evidence="1">
    <location>
        <begin position="91"/>
        <end position="111"/>
    </location>
</feature>
<organism evidence="3">
    <name type="scientific">Rattus norvegicus</name>
    <name type="common">Rat</name>
    <dbReference type="NCBI Taxonomy" id="10116"/>
    <lineage>
        <taxon>Eukaryota</taxon>
        <taxon>Metazoa</taxon>
        <taxon>Chordata</taxon>
        <taxon>Craniata</taxon>
        <taxon>Vertebrata</taxon>
        <taxon>Euteleostomi</taxon>
        <taxon>Mammalia</taxon>
        <taxon>Eutheria</taxon>
        <taxon>Euarchontoglires</taxon>
        <taxon>Glires</taxon>
        <taxon>Rodentia</taxon>
        <taxon>Myomorpha</taxon>
        <taxon>Muroidea</taxon>
        <taxon>Muridae</taxon>
        <taxon>Murinae</taxon>
        <taxon>Rattus</taxon>
    </lineage>
</organism>
<evidence type="ECO:0000313" key="5">
    <source>
        <dbReference type="Proteomes" id="UP000002494"/>
    </source>
</evidence>
<accession>A0JPQ0</accession>
<dbReference type="AGR" id="RGD:1311084"/>
<name>A0JPQ0_RAT</name>
<dbReference type="KEGG" id="rno:311852"/>
<dbReference type="eggNOG" id="ENOG502TKNG">
    <property type="taxonomic scope" value="Eukaryota"/>
</dbReference>
<dbReference type="AlphaFoldDB" id="A0JPQ0"/>
<dbReference type="InterPro" id="IPR032756">
    <property type="entry name" value="DUF4685"/>
</dbReference>
<proteinExistence type="evidence at transcript level"/>
<evidence type="ECO:0000259" key="2">
    <source>
        <dbReference type="Pfam" id="PF15737"/>
    </source>
</evidence>
<evidence type="ECO:0000256" key="1">
    <source>
        <dbReference type="SAM" id="MobiDB-lite"/>
    </source>
</evidence>
<dbReference type="STRING" id="10116.ENSRNOP00000024953"/>
<sequence length="422" mass="47036">MFRRQPMDRTPAYKPKGYPDGSTRRRALQQLQMLLPTLDGRAGRGADGAWWRDRKSQHLSSPSPESPYASRGRGALRALLLPPLLQSSLTREAGARGNRQPADRDNPDALGTLLGELLPNKFRHFLHQLRAKIAEPEADREAAGVGWGAESWGPKREPAPSHWAVLPLFLSFLLPAPSAPQYSSSPSEHCPASRCSSSSFLPDSWDQPLNWDDSFREKTTLGLPKGEFVRAKKAHPPSGEGSRPRRRYCPFRVRFADETLQDTALRYWERNRAVRQNILPSEQTALPAVSVSERVLGSVGRWLDSLPRALQPRVQDTAASSSCWNCPRESAQEPQLYLSEDATVSSRLPFISRATAPRPRGGLRTFLDTPNNPEQVGKSPCPGSQKLESFLPSLVLQTVLKQGRPKGYQLLLPTTNRQQAHR</sequence>
<feature type="domain" description="DUF4685" evidence="2">
    <location>
        <begin position="221"/>
        <end position="279"/>
    </location>
</feature>
<evidence type="ECO:0000313" key="3">
    <source>
        <dbReference type="EMBL" id="AAI27536.1"/>
    </source>
</evidence>
<dbReference type="PaxDb" id="10116-ENSRNOP00000024953"/>
<dbReference type="Pfam" id="PF15737">
    <property type="entry name" value="DUF4685"/>
    <property type="match status" value="1"/>
</dbReference>
<evidence type="ECO:0000313" key="6">
    <source>
        <dbReference type="RGD" id="1311084"/>
    </source>
</evidence>
<dbReference type="Bgee" id="ENSRNOG00000018486">
    <property type="expression patterns" value="Expressed in testis and 11 other cell types or tissues"/>
</dbReference>
<dbReference type="RGD" id="1311084">
    <property type="gene designation" value="C3h9orf50"/>
</dbReference>
<dbReference type="OrthoDB" id="9837695at2759"/>
<dbReference type="Proteomes" id="UP000002494">
    <property type="component" value="Chromosome 3"/>
</dbReference>